<evidence type="ECO:0000256" key="1">
    <source>
        <dbReference type="SAM" id="Phobius"/>
    </source>
</evidence>
<keyword evidence="1" id="KW-0472">Membrane</keyword>
<keyword evidence="1" id="KW-1133">Transmembrane helix</keyword>
<name>A0A0D7CC68_9ACTN</name>
<dbReference type="Proteomes" id="UP000032458">
    <property type="component" value="Unassembled WGS sequence"/>
</dbReference>
<keyword evidence="3" id="KW-1185">Reference proteome</keyword>
<proteinExistence type="predicted"/>
<feature type="transmembrane region" description="Helical" evidence="1">
    <location>
        <begin position="99"/>
        <end position="121"/>
    </location>
</feature>
<dbReference type="AlphaFoldDB" id="A0A0D7CC68"/>
<sequence length="249" mass="26117">MTGPGATGTENSHVDGRGSHFVAANAIRNVIIKWVMHPSARWAPLLAACTGLVIAGSTWPDGPASQYALWGTLAGLSVASAAARVLHGKPQQGTADSRHVRVVGILSLFSVLATVGAWLAFQHVVTHGEVDVTGQVHTRGVQPLDDTGHRTLSLLLDAPALREPRNALRLTLAIDDHDPAGPTCLPDTSATVSLLTSGVAAQTRTVRPGDTVDFTLGARARSVRIDLLLHTAHGCRMDVRATGAVLHDM</sequence>
<accession>A0A0D7CC68</accession>
<evidence type="ECO:0000313" key="3">
    <source>
        <dbReference type="Proteomes" id="UP000032458"/>
    </source>
</evidence>
<keyword evidence="1" id="KW-0812">Transmembrane</keyword>
<reference evidence="2 3" key="1">
    <citation type="submission" date="2014-09" db="EMBL/GenBank/DDBJ databases">
        <title>Draft genome sequence of Streptomyces natalensis ATCC 27448, producer of the antifungal pimaricin.</title>
        <authorList>
            <person name="Mendes M.V."/>
            <person name="Beites T."/>
            <person name="Pires S."/>
            <person name="Santos C.L."/>
            <person name="Moradas-Ferreira P."/>
        </authorList>
    </citation>
    <scope>NUCLEOTIDE SEQUENCE [LARGE SCALE GENOMIC DNA]</scope>
    <source>
        <strain evidence="2 3">ATCC 27448</strain>
    </source>
</reference>
<comment type="caution">
    <text evidence="2">The sequence shown here is derived from an EMBL/GenBank/DDBJ whole genome shotgun (WGS) entry which is preliminary data.</text>
</comment>
<feature type="transmembrane region" description="Helical" evidence="1">
    <location>
        <begin position="66"/>
        <end position="87"/>
    </location>
</feature>
<evidence type="ECO:0000313" key="2">
    <source>
        <dbReference type="EMBL" id="KIZ13636.1"/>
    </source>
</evidence>
<dbReference type="PATRIC" id="fig|1240678.4.peg.7904"/>
<dbReference type="RefSeq" id="WP_044368561.1">
    <property type="nucleotide sequence ID" value="NZ_JRKI01000062.1"/>
</dbReference>
<dbReference type="EMBL" id="JRKI01000062">
    <property type="protein sequence ID" value="KIZ13636.1"/>
    <property type="molecule type" value="Genomic_DNA"/>
</dbReference>
<feature type="transmembrane region" description="Helical" evidence="1">
    <location>
        <begin position="42"/>
        <end position="60"/>
    </location>
</feature>
<organism evidence="2 3">
    <name type="scientific">Streptomyces natalensis ATCC 27448</name>
    <dbReference type="NCBI Taxonomy" id="1240678"/>
    <lineage>
        <taxon>Bacteria</taxon>
        <taxon>Bacillati</taxon>
        <taxon>Actinomycetota</taxon>
        <taxon>Actinomycetes</taxon>
        <taxon>Kitasatosporales</taxon>
        <taxon>Streptomycetaceae</taxon>
        <taxon>Streptomyces</taxon>
    </lineage>
</organism>
<gene>
    <name evidence="2" type="ORF">SNA_37095</name>
</gene>
<protein>
    <submittedName>
        <fullName evidence="2">Uncharacterized protein</fullName>
    </submittedName>
</protein>